<dbReference type="SUPFAM" id="SSF46785">
    <property type="entry name" value="Winged helix' DNA-binding domain"/>
    <property type="match status" value="1"/>
</dbReference>
<dbReference type="PROSITE" id="PS50931">
    <property type="entry name" value="HTH_LYSR"/>
    <property type="match status" value="1"/>
</dbReference>
<proteinExistence type="inferred from homology"/>
<dbReference type="SUPFAM" id="SSF53850">
    <property type="entry name" value="Periplasmic binding protein-like II"/>
    <property type="match status" value="1"/>
</dbReference>
<dbReference type="InterPro" id="IPR036388">
    <property type="entry name" value="WH-like_DNA-bd_sf"/>
</dbReference>
<evidence type="ECO:0000313" key="6">
    <source>
        <dbReference type="EMBL" id="RJX68810.1"/>
    </source>
</evidence>
<dbReference type="PANTHER" id="PTHR30118:SF15">
    <property type="entry name" value="TRANSCRIPTIONAL REGULATORY PROTEIN"/>
    <property type="match status" value="1"/>
</dbReference>
<dbReference type="Pfam" id="PF00126">
    <property type="entry name" value="HTH_1"/>
    <property type="match status" value="1"/>
</dbReference>
<evidence type="ECO:0000256" key="2">
    <source>
        <dbReference type="ARBA" id="ARBA00023015"/>
    </source>
</evidence>
<dbReference type="InterPro" id="IPR036390">
    <property type="entry name" value="WH_DNA-bd_sf"/>
</dbReference>
<dbReference type="EMBL" id="QVMU01000018">
    <property type="protein sequence ID" value="RJX68810.1"/>
    <property type="molecule type" value="Genomic_DNA"/>
</dbReference>
<gene>
    <name evidence="6" type="ORF">DZ860_16295</name>
</gene>
<sequence>MSHQLDSLDLNLMRLLKAVVDNKSIKLAAKQLGISQPSASRGVMKLKAVFNESLFVRKAHGVEPSPMAIRLAEEFDNILRPIEKVLNEFENFDAHSYTGRISIVIDPFLMDEQGAVLLKHCYRAFPNASFCFSHWSAYSQDEMLEGLHEYCILDQETDLLSDIYMRPLYREKRMIVARSNHPTLSLCNEWPTVSQLPIISLPSPDLYKPECTVESEYQRMGYQPNVILKSYSLRVAQQMLLETNAIMFASQSTARLMDGVESYPMPTVNREFSHFVISGGYLQTYRNHPLHQHLHQVISTALQESSL</sequence>
<keyword evidence="4" id="KW-0804">Transcription</keyword>
<evidence type="ECO:0000259" key="5">
    <source>
        <dbReference type="PROSITE" id="PS50931"/>
    </source>
</evidence>
<dbReference type="OrthoDB" id="6396370at2"/>
<comment type="caution">
    <text evidence="6">The sequence shown here is derived from an EMBL/GenBank/DDBJ whole genome shotgun (WGS) entry which is preliminary data.</text>
</comment>
<reference evidence="6 7" key="1">
    <citation type="submission" date="2018-08" db="EMBL/GenBank/DDBJ databases">
        <title>Vibrio isolated from the Eastern China Marginal Seas.</title>
        <authorList>
            <person name="Li Y."/>
        </authorList>
    </citation>
    <scope>NUCLEOTIDE SEQUENCE [LARGE SCALE GENOMIC DNA]</scope>
    <source>
        <strain evidence="6 7">BEI233</strain>
    </source>
</reference>
<dbReference type="InterPro" id="IPR050389">
    <property type="entry name" value="LysR-type_TF"/>
</dbReference>
<dbReference type="RefSeq" id="WP_120033428.1">
    <property type="nucleotide sequence ID" value="NZ_QVMU01000018.1"/>
</dbReference>
<name>A0A3A6QZV7_9VIBR</name>
<evidence type="ECO:0000256" key="1">
    <source>
        <dbReference type="ARBA" id="ARBA00009437"/>
    </source>
</evidence>
<feature type="domain" description="HTH lysR-type" evidence="5">
    <location>
        <begin position="8"/>
        <end position="65"/>
    </location>
</feature>
<evidence type="ECO:0000256" key="3">
    <source>
        <dbReference type="ARBA" id="ARBA00023125"/>
    </source>
</evidence>
<comment type="similarity">
    <text evidence="1">Belongs to the LysR transcriptional regulatory family.</text>
</comment>
<keyword evidence="7" id="KW-1185">Reference proteome</keyword>
<evidence type="ECO:0000256" key="4">
    <source>
        <dbReference type="ARBA" id="ARBA00023163"/>
    </source>
</evidence>
<dbReference type="AlphaFoldDB" id="A0A3A6QZV7"/>
<dbReference type="PANTHER" id="PTHR30118">
    <property type="entry name" value="HTH-TYPE TRANSCRIPTIONAL REGULATOR LEUO-RELATED"/>
    <property type="match status" value="1"/>
</dbReference>
<keyword evidence="2" id="KW-0805">Transcription regulation</keyword>
<protein>
    <submittedName>
        <fullName evidence="6">LysR family transcriptional regulator</fullName>
    </submittedName>
</protein>
<dbReference type="Proteomes" id="UP000273252">
    <property type="component" value="Unassembled WGS sequence"/>
</dbReference>
<dbReference type="GO" id="GO:0003700">
    <property type="term" value="F:DNA-binding transcription factor activity"/>
    <property type="evidence" value="ECO:0007669"/>
    <property type="project" value="InterPro"/>
</dbReference>
<organism evidence="6 7">
    <name type="scientific">Vibrio sinensis</name>
    <dbReference type="NCBI Taxonomy" id="2302434"/>
    <lineage>
        <taxon>Bacteria</taxon>
        <taxon>Pseudomonadati</taxon>
        <taxon>Pseudomonadota</taxon>
        <taxon>Gammaproteobacteria</taxon>
        <taxon>Vibrionales</taxon>
        <taxon>Vibrionaceae</taxon>
        <taxon>Vibrio</taxon>
    </lineage>
</organism>
<dbReference type="GO" id="GO:0003677">
    <property type="term" value="F:DNA binding"/>
    <property type="evidence" value="ECO:0007669"/>
    <property type="project" value="UniProtKB-KW"/>
</dbReference>
<dbReference type="Gene3D" id="3.40.190.10">
    <property type="entry name" value="Periplasmic binding protein-like II"/>
    <property type="match status" value="2"/>
</dbReference>
<dbReference type="InterPro" id="IPR000847">
    <property type="entry name" value="LysR_HTH_N"/>
</dbReference>
<keyword evidence="3" id="KW-0238">DNA-binding</keyword>
<accession>A0A3A6QZV7</accession>
<evidence type="ECO:0000313" key="7">
    <source>
        <dbReference type="Proteomes" id="UP000273252"/>
    </source>
</evidence>
<dbReference type="Gene3D" id="1.10.10.10">
    <property type="entry name" value="Winged helix-like DNA-binding domain superfamily/Winged helix DNA-binding domain"/>
    <property type="match status" value="1"/>
</dbReference>